<name>A0A7X8XVI3_9BACT</name>
<dbReference type="AlphaFoldDB" id="A0A7X8XVI3"/>
<dbReference type="EMBL" id="JABAIL010000002">
    <property type="protein sequence ID" value="NLR91321.1"/>
    <property type="molecule type" value="Genomic_DNA"/>
</dbReference>
<reference evidence="1 2" key="1">
    <citation type="submission" date="2020-04" db="EMBL/GenBank/DDBJ databases">
        <title>Flammeovirga sp. SR4, a novel species isolated from seawater.</title>
        <authorList>
            <person name="Wang X."/>
        </authorList>
    </citation>
    <scope>NUCLEOTIDE SEQUENCE [LARGE SCALE GENOMIC DNA]</scope>
    <source>
        <strain evidence="1 2">SR4</strain>
    </source>
</reference>
<gene>
    <name evidence="1" type="ORF">HGP29_08890</name>
</gene>
<evidence type="ECO:0000313" key="1">
    <source>
        <dbReference type="EMBL" id="NLR91321.1"/>
    </source>
</evidence>
<protein>
    <submittedName>
        <fullName evidence="1">Uncharacterized protein</fullName>
    </submittedName>
</protein>
<dbReference type="Proteomes" id="UP000585050">
    <property type="component" value="Unassembled WGS sequence"/>
</dbReference>
<sequence length="546" mass="64125">MKTSITRYTTISILTLMLISSSLFSQTFEEHTIQFPMLHEYDGSYRLNEMGEQGLLVLRNRYGGEKKNIISDIEVTYVQTDFQKKWTKQIKLDHYGDVISDGYDDDYAYFLMKSSELNYQVLRIRLADGAQKVFYYKNVEKMKVDYFSVEDNIAFLGGSANNLPIITHWDLEVGTRRVLSSVHQIKGGIVCMEYDRDVDMLTVVIKAQMSSIHRGLYVIDYSIDGNIHKQYFEEIQREYNYQTFRPYHNSRGELVMIGTYGLGNESESTQGVYSMILSNRGYRLNPKFYDFSFFNNFYSHLDPKTKEKSQEKFQKRREKDKVVPLRLEVMPNRLQFMNGQVVFVINEVSFIYPFNETAKYAGDGFYSKAEVPTFSGFVQDYDNMIVRKGEYIPSMLVNEKMKENYPFPIECNFKRALACGFDFETGEMRWDNTYLTRNLKTELPVELVGAYADNRKVAFLHVSRDSYFYKVSERLEYKHDCQVISYKDYSPAYEIEKYTNGGLTHWYGNHFIHTGTKKIQNRLSKNESDQYFFLTCLSYSNRSLTD</sequence>
<proteinExistence type="predicted"/>
<keyword evidence="2" id="KW-1185">Reference proteome</keyword>
<evidence type="ECO:0000313" key="2">
    <source>
        <dbReference type="Proteomes" id="UP000585050"/>
    </source>
</evidence>
<accession>A0A7X8XVI3</accession>
<comment type="caution">
    <text evidence="1">The sequence shown here is derived from an EMBL/GenBank/DDBJ whole genome shotgun (WGS) entry which is preliminary data.</text>
</comment>
<organism evidence="1 2">
    <name type="scientific">Flammeovirga agarivorans</name>
    <dbReference type="NCBI Taxonomy" id="2726742"/>
    <lineage>
        <taxon>Bacteria</taxon>
        <taxon>Pseudomonadati</taxon>
        <taxon>Bacteroidota</taxon>
        <taxon>Cytophagia</taxon>
        <taxon>Cytophagales</taxon>
        <taxon>Flammeovirgaceae</taxon>
        <taxon>Flammeovirga</taxon>
    </lineage>
</organism>